<evidence type="ECO:0000259" key="1">
    <source>
        <dbReference type="Pfam" id="PF01979"/>
    </source>
</evidence>
<dbReference type="Gene3D" id="3.30.110.90">
    <property type="entry name" value="Amidohydrolase"/>
    <property type="match status" value="1"/>
</dbReference>
<feature type="domain" description="Amidohydrolase-related" evidence="1">
    <location>
        <begin position="54"/>
        <end position="377"/>
    </location>
</feature>
<reference evidence="3" key="1">
    <citation type="journal article" date="2019" name="Int. J. Syst. Evol. Microbiol.">
        <title>The Global Catalogue of Microorganisms (GCM) 10K type strain sequencing project: providing services to taxonomists for standard genome sequencing and annotation.</title>
        <authorList>
            <consortium name="The Broad Institute Genomics Platform"/>
            <consortium name="The Broad Institute Genome Sequencing Center for Infectious Disease"/>
            <person name="Wu L."/>
            <person name="Ma J."/>
        </authorList>
    </citation>
    <scope>NUCLEOTIDE SEQUENCE [LARGE SCALE GENOMIC DNA]</scope>
    <source>
        <strain evidence="3">CCUG 54523</strain>
    </source>
</reference>
<protein>
    <submittedName>
        <fullName evidence="2">Amidohydrolase family protein</fullName>
    </submittedName>
</protein>
<dbReference type="InterPro" id="IPR006680">
    <property type="entry name" value="Amidohydro-rel"/>
</dbReference>
<dbReference type="InterPro" id="IPR032466">
    <property type="entry name" value="Metal_Hydrolase"/>
</dbReference>
<evidence type="ECO:0000313" key="3">
    <source>
        <dbReference type="Proteomes" id="UP001597055"/>
    </source>
</evidence>
<dbReference type="Gene3D" id="3.40.50.10910">
    <property type="entry name" value="Amidohydrolase"/>
    <property type="match status" value="1"/>
</dbReference>
<dbReference type="EMBL" id="JBHTII010000001">
    <property type="protein sequence ID" value="MFD0790310.1"/>
    <property type="molecule type" value="Genomic_DNA"/>
</dbReference>
<accession>A0ABW3AHR4</accession>
<comment type="caution">
    <text evidence="2">The sequence shown here is derived from an EMBL/GenBank/DDBJ whole genome shotgun (WGS) entry which is preliminary data.</text>
</comment>
<dbReference type="RefSeq" id="WP_204978084.1">
    <property type="nucleotide sequence ID" value="NZ_JBHTII010000001.1"/>
</dbReference>
<dbReference type="Pfam" id="PF01979">
    <property type="entry name" value="Amidohydro_1"/>
    <property type="match status" value="1"/>
</dbReference>
<dbReference type="SUPFAM" id="SSF51556">
    <property type="entry name" value="Metallo-dependent hydrolases"/>
    <property type="match status" value="1"/>
</dbReference>
<sequence length="378" mass="38493">MTSESPATRTAITGVRVYSSGSLGAPTTVVVEDGLLSADTSIEGAVVIDGAGGTLLPGLIDTHVHARSRGHLEAAGAAGVTTLIDLGSPDLDLLHSLQNLPGLPDLRSSGHSASGPGSHFIVKMGMPVSSGVDGPSDAARFVRERKAEGSELIKILIEDPKFPGAKPLSTETVAAIVTAAHDAGLLTVAHVVSAFTLRSALDAGVDVVTHAALGGELDAETQALIAKNGTVIIPTLGMMHGIVETIGGKMMMKIVGTLVPAARMKYRFAEATVGVFHAAGNTVLVGTDSNDSHEAPFNVPFGEGLHDELARLVAAGLTPSEALDGATAKAADVFGLTDRGRIAPGLRADLVLIDGDPTTQIAVTRNITGVWIGGDRVG</sequence>
<gene>
    <name evidence="2" type="ORF">ACFQ0P_07870</name>
</gene>
<name>A0ABW3AHR4_9MICO</name>
<keyword evidence="3" id="KW-1185">Reference proteome</keyword>
<proteinExistence type="predicted"/>
<dbReference type="PANTHER" id="PTHR43135">
    <property type="entry name" value="ALPHA-D-RIBOSE 1-METHYLPHOSPHONATE 5-TRIPHOSPHATE DIPHOSPHATASE"/>
    <property type="match status" value="1"/>
</dbReference>
<dbReference type="PANTHER" id="PTHR43135:SF3">
    <property type="entry name" value="ALPHA-D-RIBOSE 1-METHYLPHOSPHONATE 5-TRIPHOSPHATE DIPHOSPHATASE"/>
    <property type="match status" value="1"/>
</dbReference>
<organism evidence="2 3">
    <name type="scientific">Microbacterium insulae</name>
    <dbReference type="NCBI Taxonomy" id="483014"/>
    <lineage>
        <taxon>Bacteria</taxon>
        <taxon>Bacillati</taxon>
        <taxon>Actinomycetota</taxon>
        <taxon>Actinomycetes</taxon>
        <taxon>Micrococcales</taxon>
        <taxon>Microbacteriaceae</taxon>
        <taxon>Microbacterium</taxon>
    </lineage>
</organism>
<dbReference type="InterPro" id="IPR051781">
    <property type="entry name" value="Metallo-dep_Hydrolase"/>
</dbReference>
<dbReference type="Gene3D" id="1.20.58.520">
    <property type="entry name" value="Amidohydrolase"/>
    <property type="match status" value="1"/>
</dbReference>
<evidence type="ECO:0000313" key="2">
    <source>
        <dbReference type="EMBL" id="MFD0790310.1"/>
    </source>
</evidence>
<dbReference type="InterPro" id="IPR011059">
    <property type="entry name" value="Metal-dep_hydrolase_composite"/>
</dbReference>
<dbReference type="Gene3D" id="2.30.40.10">
    <property type="entry name" value="Urease, subunit C, domain 1"/>
    <property type="match status" value="1"/>
</dbReference>
<dbReference type="Proteomes" id="UP001597055">
    <property type="component" value="Unassembled WGS sequence"/>
</dbReference>
<dbReference type="SUPFAM" id="SSF51338">
    <property type="entry name" value="Composite domain of metallo-dependent hydrolases"/>
    <property type="match status" value="1"/>
</dbReference>